<dbReference type="Pfam" id="PF00034">
    <property type="entry name" value="Cytochrom_C"/>
    <property type="match status" value="1"/>
</dbReference>
<dbReference type="AlphaFoldDB" id="A0A1M5PVD4"/>
<feature type="transmembrane region" description="Helical" evidence="6">
    <location>
        <begin position="25"/>
        <end position="46"/>
    </location>
</feature>
<dbReference type="PANTHER" id="PTHR35008">
    <property type="entry name" value="BLL4482 PROTEIN-RELATED"/>
    <property type="match status" value="1"/>
</dbReference>
<dbReference type="OrthoDB" id="9809720at2"/>
<keyword evidence="3 4" id="KW-0408">Iron</keyword>
<evidence type="ECO:0000256" key="6">
    <source>
        <dbReference type="SAM" id="Phobius"/>
    </source>
</evidence>
<dbReference type="Proteomes" id="UP000184226">
    <property type="component" value="Unassembled WGS sequence"/>
</dbReference>
<reference evidence="8 9" key="1">
    <citation type="submission" date="2016-11" db="EMBL/GenBank/DDBJ databases">
        <authorList>
            <person name="Jaros S."/>
            <person name="Januszkiewicz K."/>
            <person name="Wedrychowicz H."/>
        </authorList>
    </citation>
    <scope>NUCLEOTIDE SEQUENCE [LARGE SCALE GENOMIC DNA]</scope>
    <source>
        <strain evidence="8 9">CGMCC 1.10190</strain>
    </source>
</reference>
<dbReference type="STRING" id="658167.SAMN04488135_10259"/>
<keyword evidence="1 4" id="KW-0349">Heme</keyword>
<dbReference type="InterPro" id="IPR051459">
    <property type="entry name" value="Cytochrome_c-type_DH"/>
</dbReference>
<name>A0A1M5PVD4_9BURK</name>
<proteinExistence type="predicted"/>
<evidence type="ECO:0000256" key="4">
    <source>
        <dbReference type="PROSITE-ProRule" id="PRU00433"/>
    </source>
</evidence>
<organism evidence="8 9">
    <name type="scientific">Pollutimonas bauzanensis</name>
    <dbReference type="NCBI Taxonomy" id="658167"/>
    <lineage>
        <taxon>Bacteria</taxon>
        <taxon>Pseudomonadati</taxon>
        <taxon>Pseudomonadota</taxon>
        <taxon>Betaproteobacteria</taxon>
        <taxon>Burkholderiales</taxon>
        <taxon>Alcaligenaceae</taxon>
        <taxon>Pollutimonas</taxon>
    </lineage>
</organism>
<feature type="region of interest" description="Disordered" evidence="5">
    <location>
        <begin position="1"/>
        <end position="20"/>
    </location>
</feature>
<evidence type="ECO:0000313" key="8">
    <source>
        <dbReference type="EMBL" id="SHH05389.1"/>
    </source>
</evidence>
<evidence type="ECO:0000256" key="5">
    <source>
        <dbReference type="SAM" id="MobiDB-lite"/>
    </source>
</evidence>
<keyword evidence="2 4" id="KW-0479">Metal-binding</keyword>
<evidence type="ECO:0000256" key="1">
    <source>
        <dbReference type="ARBA" id="ARBA00022617"/>
    </source>
</evidence>
<evidence type="ECO:0000256" key="3">
    <source>
        <dbReference type="ARBA" id="ARBA00023004"/>
    </source>
</evidence>
<dbReference type="InterPro" id="IPR036909">
    <property type="entry name" value="Cyt_c-like_dom_sf"/>
</dbReference>
<keyword evidence="9" id="KW-1185">Reference proteome</keyword>
<dbReference type="SUPFAM" id="SSF46626">
    <property type="entry name" value="Cytochrome c"/>
    <property type="match status" value="1"/>
</dbReference>
<sequence length="198" mass="21062">MSDRSKKIQAQQREMPEPYEGSRPIPWLVITIVGALFAFAIAYMWATYQNNPPAYGDRRTAADFKVAAPVPGAMVDGAQIYTAQCLACHQATGLGLPGVFPPLAGSEWVTGKESLAIQIVLHGIAGDLTVGGNHYNGQMPTFKDKLDDAEIAAVVSHIRENFGNAAGKVDAATVKAERAASAAHGQPWNGDAELQAMK</sequence>
<protein>
    <submittedName>
        <fullName evidence="8">Cytochrome c, mono-and diheme variants</fullName>
    </submittedName>
</protein>
<feature type="domain" description="Cytochrome c" evidence="7">
    <location>
        <begin position="72"/>
        <end position="162"/>
    </location>
</feature>
<dbReference type="EMBL" id="FQXE01000002">
    <property type="protein sequence ID" value="SHH05389.1"/>
    <property type="molecule type" value="Genomic_DNA"/>
</dbReference>
<accession>A0A1M5PVD4</accession>
<dbReference type="PROSITE" id="PS51007">
    <property type="entry name" value="CYTC"/>
    <property type="match status" value="1"/>
</dbReference>
<dbReference type="PANTHER" id="PTHR35008:SF8">
    <property type="entry name" value="ALCOHOL DEHYDROGENASE CYTOCHROME C SUBUNIT"/>
    <property type="match status" value="1"/>
</dbReference>
<dbReference type="GO" id="GO:0020037">
    <property type="term" value="F:heme binding"/>
    <property type="evidence" value="ECO:0007669"/>
    <property type="project" value="InterPro"/>
</dbReference>
<dbReference type="GO" id="GO:0046872">
    <property type="term" value="F:metal ion binding"/>
    <property type="evidence" value="ECO:0007669"/>
    <property type="project" value="UniProtKB-KW"/>
</dbReference>
<dbReference type="InterPro" id="IPR009056">
    <property type="entry name" value="Cyt_c-like_dom"/>
</dbReference>
<keyword evidence="6" id="KW-1133">Transmembrane helix</keyword>
<keyword evidence="6" id="KW-0472">Membrane</keyword>
<evidence type="ECO:0000256" key="2">
    <source>
        <dbReference type="ARBA" id="ARBA00022723"/>
    </source>
</evidence>
<evidence type="ECO:0000313" key="9">
    <source>
        <dbReference type="Proteomes" id="UP000184226"/>
    </source>
</evidence>
<dbReference type="Gene3D" id="1.10.760.10">
    <property type="entry name" value="Cytochrome c-like domain"/>
    <property type="match status" value="1"/>
</dbReference>
<dbReference type="RefSeq" id="WP_073101722.1">
    <property type="nucleotide sequence ID" value="NZ_FQXE01000002.1"/>
</dbReference>
<keyword evidence="6" id="KW-0812">Transmembrane</keyword>
<dbReference type="GO" id="GO:0009055">
    <property type="term" value="F:electron transfer activity"/>
    <property type="evidence" value="ECO:0007669"/>
    <property type="project" value="InterPro"/>
</dbReference>
<evidence type="ECO:0000259" key="7">
    <source>
        <dbReference type="PROSITE" id="PS51007"/>
    </source>
</evidence>
<gene>
    <name evidence="8" type="ORF">SAMN04488135_10259</name>
</gene>